<comment type="caution">
    <text evidence="1">The sequence shown here is derived from an EMBL/GenBank/DDBJ whole genome shotgun (WGS) entry which is preliminary data.</text>
</comment>
<keyword evidence="2" id="KW-1185">Reference proteome</keyword>
<organism evidence="1 2">
    <name type="scientific">Hyalomma asiaticum</name>
    <name type="common">Tick</name>
    <dbReference type="NCBI Taxonomy" id="266040"/>
    <lineage>
        <taxon>Eukaryota</taxon>
        <taxon>Metazoa</taxon>
        <taxon>Ecdysozoa</taxon>
        <taxon>Arthropoda</taxon>
        <taxon>Chelicerata</taxon>
        <taxon>Arachnida</taxon>
        <taxon>Acari</taxon>
        <taxon>Parasitiformes</taxon>
        <taxon>Ixodida</taxon>
        <taxon>Ixodoidea</taxon>
        <taxon>Ixodidae</taxon>
        <taxon>Hyalomminae</taxon>
        <taxon>Hyalomma</taxon>
    </lineage>
</organism>
<proteinExistence type="predicted"/>
<name>A0ACB7RIL0_HYAAI</name>
<dbReference type="Proteomes" id="UP000821845">
    <property type="component" value="Chromosome 9"/>
</dbReference>
<gene>
    <name evidence="1" type="ORF">HPB50_003097</name>
</gene>
<evidence type="ECO:0000313" key="2">
    <source>
        <dbReference type="Proteomes" id="UP000821845"/>
    </source>
</evidence>
<protein>
    <submittedName>
        <fullName evidence="1">Uncharacterized protein</fullName>
    </submittedName>
</protein>
<sequence>MANPGVLLRRCPCGQVVNTNGSSQSSGWVTRREVSVQCCLQEMPLLPLPPANSQSVTTADDAEKGLSLPGDTRLSHVLSLFEKELTGELARI</sequence>
<accession>A0ACB7RIL0</accession>
<dbReference type="EMBL" id="CM023489">
    <property type="protein sequence ID" value="KAH6921599.1"/>
    <property type="molecule type" value="Genomic_DNA"/>
</dbReference>
<reference evidence="1" key="1">
    <citation type="submission" date="2020-05" db="EMBL/GenBank/DDBJ databases">
        <title>Large-scale comparative analyses of tick genomes elucidate their genetic diversity and vector capacities.</title>
        <authorList>
            <person name="Jia N."/>
            <person name="Wang J."/>
            <person name="Shi W."/>
            <person name="Du L."/>
            <person name="Sun Y."/>
            <person name="Zhan W."/>
            <person name="Jiang J."/>
            <person name="Wang Q."/>
            <person name="Zhang B."/>
            <person name="Ji P."/>
            <person name="Sakyi L.B."/>
            <person name="Cui X."/>
            <person name="Yuan T."/>
            <person name="Jiang B."/>
            <person name="Yang W."/>
            <person name="Lam T.T.-Y."/>
            <person name="Chang Q."/>
            <person name="Ding S."/>
            <person name="Wang X."/>
            <person name="Zhu J."/>
            <person name="Ruan X."/>
            <person name="Zhao L."/>
            <person name="Wei J."/>
            <person name="Que T."/>
            <person name="Du C."/>
            <person name="Cheng J."/>
            <person name="Dai P."/>
            <person name="Han X."/>
            <person name="Huang E."/>
            <person name="Gao Y."/>
            <person name="Liu J."/>
            <person name="Shao H."/>
            <person name="Ye R."/>
            <person name="Li L."/>
            <person name="Wei W."/>
            <person name="Wang X."/>
            <person name="Wang C."/>
            <person name="Yang T."/>
            <person name="Huo Q."/>
            <person name="Li W."/>
            <person name="Guo W."/>
            <person name="Chen H."/>
            <person name="Zhou L."/>
            <person name="Ni X."/>
            <person name="Tian J."/>
            <person name="Zhou Y."/>
            <person name="Sheng Y."/>
            <person name="Liu T."/>
            <person name="Pan Y."/>
            <person name="Xia L."/>
            <person name="Li J."/>
            <person name="Zhao F."/>
            <person name="Cao W."/>
        </authorList>
    </citation>
    <scope>NUCLEOTIDE SEQUENCE</scope>
    <source>
        <strain evidence="1">Hyas-2018</strain>
    </source>
</reference>
<evidence type="ECO:0000313" key="1">
    <source>
        <dbReference type="EMBL" id="KAH6921599.1"/>
    </source>
</evidence>